<accession>A0AAD7I1B1</accession>
<protein>
    <submittedName>
        <fullName evidence="2">Uncharacterized protein</fullName>
    </submittedName>
</protein>
<organism evidence="2 3">
    <name type="scientific">Mycena metata</name>
    <dbReference type="NCBI Taxonomy" id="1033252"/>
    <lineage>
        <taxon>Eukaryota</taxon>
        <taxon>Fungi</taxon>
        <taxon>Dikarya</taxon>
        <taxon>Basidiomycota</taxon>
        <taxon>Agaricomycotina</taxon>
        <taxon>Agaricomycetes</taxon>
        <taxon>Agaricomycetidae</taxon>
        <taxon>Agaricales</taxon>
        <taxon>Marasmiineae</taxon>
        <taxon>Mycenaceae</taxon>
        <taxon>Mycena</taxon>
    </lineage>
</organism>
<dbReference type="EMBL" id="JARKIB010000142">
    <property type="protein sequence ID" value="KAJ7732829.1"/>
    <property type="molecule type" value="Genomic_DNA"/>
</dbReference>
<keyword evidence="1" id="KW-0472">Membrane</keyword>
<dbReference type="AlphaFoldDB" id="A0AAD7I1B1"/>
<comment type="caution">
    <text evidence="2">The sequence shown here is derived from an EMBL/GenBank/DDBJ whole genome shotgun (WGS) entry which is preliminary data.</text>
</comment>
<reference evidence="2" key="1">
    <citation type="submission" date="2023-03" db="EMBL/GenBank/DDBJ databases">
        <title>Massive genome expansion in bonnet fungi (Mycena s.s.) driven by repeated elements and novel gene families across ecological guilds.</title>
        <authorList>
            <consortium name="Lawrence Berkeley National Laboratory"/>
            <person name="Harder C.B."/>
            <person name="Miyauchi S."/>
            <person name="Viragh M."/>
            <person name="Kuo A."/>
            <person name="Thoen E."/>
            <person name="Andreopoulos B."/>
            <person name="Lu D."/>
            <person name="Skrede I."/>
            <person name="Drula E."/>
            <person name="Henrissat B."/>
            <person name="Morin E."/>
            <person name="Kohler A."/>
            <person name="Barry K."/>
            <person name="LaButti K."/>
            <person name="Morin E."/>
            <person name="Salamov A."/>
            <person name="Lipzen A."/>
            <person name="Mereny Z."/>
            <person name="Hegedus B."/>
            <person name="Baldrian P."/>
            <person name="Stursova M."/>
            <person name="Weitz H."/>
            <person name="Taylor A."/>
            <person name="Grigoriev I.V."/>
            <person name="Nagy L.G."/>
            <person name="Martin F."/>
            <person name="Kauserud H."/>
        </authorList>
    </citation>
    <scope>NUCLEOTIDE SEQUENCE</scope>
    <source>
        <strain evidence="2">CBHHK182m</strain>
    </source>
</reference>
<name>A0AAD7I1B1_9AGAR</name>
<proteinExistence type="predicted"/>
<keyword evidence="1" id="KW-0812">Transmembrane</keyword>
<gene>
    <name evidence="2" type="ORF">B0H16DRAFT_1580449</name>
</gene>
<sequence length="79" mass="9090">MSYPTTFACEGWRRWRLWSLCVCVWPAMLFWNGGVVMFLADGGISAGGERWTWSRRRRLPFCALATPSRANCPSTFLHC</sequence>
<evidence type="ECO:0000313" key="2">
    <source>
        <dbReference type="EMBL" id="KAJ7732829.1"/>
    </source>
</evidence>
<evidence type="ECO:0000313" key="3">
    <source>
        <dbReference type="Proteomes" id="UP001215598"/>
    </source>
</evidence>
<keyword evidence="3" id="KW-1185">Reference proteome</keyword>
<dbReference type="Proteomes" id="UP001215598">
    <property type="component" value="Unassembled WGS sequence"/>
</dbReference>
<keyword evidence="1" id="KW-1133">Transmembrane helix</keyword>
<evidence type="ECO:0000256" key="1">
    <source>
        <dbReference type="SAM" id="Phobius"/>
    </source>
</evidence>
<feature type="transmembrane region" description="Helical" evidence="1">
    <location>
        <begin position="17"/>
        <end position="40"/>
    </location>
</feature>